<keyword evidence="2" id="KW-1185">Reference proteome</keyword>
<proteinExistence type="predicted"/>
<dbReference type="RefSeq" id="WP_038291001.1">
    <property type="nucleotide sequence ID" value="NZ_BAVR01000069.1"/>
</dbReference>
<evidence type="ECO:0000313" key="2">
    <source>
        <dbReference type="Proteomes" id="UP000019109"/>
    </source>
</evidence>
<dbReference type="Proteomes" id="UP000019109">
    <property type="component" value="Unassembled WGS sequence"/>
</dbReference>
<comment type="caution">
    <text evidence="1">The sequence shown here is derived from an EMBL/GenBank/DDBJ whole genome shotgun (WGS) entry which is preliminary data.</text>
</comment>
<sequence length="141" mass="17422">MNCMEFTSLEEIYEKYPFKNECFYIAHLLDRILVGIKDDKRYDELKQAIADGELLELHLFNEEKEIFIARESNEIWVYEPLFHDEEERKYKKIDRCYKIDSRFSCDVYKWLEVREYVEYDKTSHIAYVKRTGLYKLRRDEM</sequence>
<dbReference type="EMBL" id="BAVR01000069">
    <property type="protein sequence ID" value="GAE90410.1"/>
    <property type="molecule type" value="Genomic_DNA"/>
</dbReference>
<gene>
    <name evidence="1" type="ORF">JCM21531_4020</name>
</gene>
<accession>W4VAJ5</accession>
<reference evidence="1" key="1">
    <citation type="journal article" date="2014" name="Genome Announc.">
        <title>Draft Genome Sequence of Clostridium straminisolvens Strain JCM 21531T, Isolated from a Cellulose-Degrading Bacterial Community.</title>
        <authorList>
            <person name="Yuki M."/>
            <person name="Oshima K."/>
            <person name="Suda W."/>
            <person name="Sakamoto M."/>
            <person name="Kitamura K."/>
            <person name="Iida T."/>
            <person name="Hattori M."/>
            <person name="Ohkuma M."/>
        </authorList>
    </citation>
    <scope>NUCLEOTIDE SEQUENCE [LARGE SCALE GENOMIC DNA]</scope>
    <source>
        <strain evidence="1">JCM 21531</strain>
    </source>
</reference>
<dbReference type="STRING" id="1294263.JCM21531_4020"/>
<organism evidence="1 2">
    <name type="scientific">Acetivibrio straminisolvens JCM 21531</name>
    <dbReference type="NCBI Taxonomy" id="1294263"/>
    <lineage>
        <taxon>Bacteria</taxon>
        <taxon>Bacillati</taxon>
        <taxon>Bacillota</taxon>
        <taxon>Clostridia</taxon>
        <taxon>Eubacteriales</taxon>
        <taxon>Oscillospiraceae</taxon>
        <taxon>Acetivibrio</taxon>
    </lineage>
</organism>
<dbReference type="OrthoDB" id="2624081at2"/>
<dbReference type="AlphaFoldDB" id="W4VAJ5"/>
<evidence type="ECO:0000313" key="1">
    <source>
        <dbReference type="EMBL" id="GAE90410.1"/>
    </source>
</evidence>
<name>W4VAJ5_9FIRM</name>
<protein>
    <submittedName>
        <fullName evidence="1">Uncharacterized protein</fullName>
    </submittedName>
</protein>